<name>A0AAW9R470_9GAMM</name>
<dbReference type="GO" id="GO:0030643">
    <property type="term" value="P:intracellular phosphate ion homeostasis"/>
    <property type="evidence" value="ECO:0007669"/>
    <property type="project" value="InterPro"/>
</dbReference>
<comment type="caution">
    <text evidence="11">The sequence shown here is derived from an EMBL/GenBank/DDBJ whole genome shotgun (WGS) entry which is preliminary data.</text>
</comment>
<dbReference type="InterPro" id="IPR026022">
    <property type="entry name" value="PhoU_dom"/>
</dbReference>
<accession>A0AAW9R470</accession>
<dbReference type="PANTHER" id="PTHR42930">
    <property type="entry name" value="PHOSPHATE-SPECIFIC TRANSPORT SYSTEM ACCESSORY PROTEIN PHOU"/>
    <property type="match status" value="1"/>
</dbReference>
<dbReference type="PANTHER" id="PTHR42930:SF3">
    <property type="entry name" value="PHOSPHATE-SPECIFIC TRANSPORT SYSTEM ACCESSORY PROTEIN PHOU"/>
    <property type="match status" value="1"/>
</dbReference>
<comment type="function">
    <text evidence="7 8">Plays a role in the regulation of phosphate uptake.</text>
</comment>
<evidence type="ECO:0000256" key="7">
    <source>
        <dbReference type="ARBA" id="ARBA00056181"/>
    </source>
</evidence>
<keyword evidence="12" id="KW-1185">Reference proteome</keyword>
<dbReference type="Pfam" id="PF01895">
    <property type="entry name" value="PhoU"/>
    <property type="match status" value="2"/>
</dbReference>
<evidence type="ECO:0000256" key="4">
    <source>
        <dbReference type="ARBA" id="ARBA00022448"/>
    </source>
</evidence>
<dbReference type="NCBIfam" id="TIGR02135">
    <property type="entry name" value="phoU_full"/>
    <property type="match status" value="1"/>
</dbReference>
<evidence type="ECO:0000256" key="3">
    <source>
        <dbReference type="ARBA" id="ARBA00011738"/>
    </source>
</evidence>
<dbReference type="Gene3D" id="1.20.58.220">
    <property type="entry name" value="Phosphate transport system protein phou homolog 2, domain 2"/>
    <property type="match status" value="1"/>
</dbReference>
<evidence type="ECO:0000313" key="11">
    <source>
        <dbReference type="EMBL" id="MEJ1248779.1"/>
    </source>
</evidence>
<feature type="region of interest" description="Disordered" evidence="9">
    <location>
        <begin position="215"/>
        <end position="234"/>
    </location>
</feature>
<proteinExistence type="inferred from homology"/>
<protein>
    <recommendedName>
        <fullName evidence="8">Phosphate-specific transport system accessory protein PhoU</fullName>
    </recommendedName>
</protein>
<organism evidence="11 12">
    <name type="scientific">Denitratimonas tolerans</name>
    <dbReference type="NCBI Taxonomy" id="1338420"/>
    <lineage>
        <taxon>Bacteria</taxon>
        <taxon>Pseudomonadati</taxon>
        <taxon>Pseudomonadota</taxon>
        <taxon>Gammaproteobacteria</taxon>
        <taxon>Lysobacterales</taxon>
        <taxon>Lysobacteraceae</taxon>
        <taxon>Denitratimonas</taxon>
    </lineage>
</organism>
<evidence type="ECO:0000256" key="1">
    <source>
        <dbReference type="ARBA" id="ARBA00004496"/>
    </source>
</evidence>
<keyword evidence="5 8" id="KW-0963">Cytoplasm</keyword>
<evidence type="ECO:0000256" key="6">
    <source>
        <dbReference type="ARBA" id="ARBA00022592"/>
    </source>
</evidence>
<gene>
    <name evidence="11" type="primary">phoU</name>
    <name evidence="11" type="ORF">WB794_03695</name>
</gene>
<reference evidence="11 12" key="1">
    <citation type="journal article" date="2016" name="Antonie Van Leeuwenhoek">
        <title>Denitratimonas tolerans gen. nov., sp. nov., a denitrifying bacterium isolated from a bioreactor for tannery wastewater treatment.</title>
        <authorList>
            <person name="Han S.I."/>
            <person name="Kim J.O."/>
            <person name="Lee Y.R."/>
            <person name="Ekpeghere K.I."/>
            <person name="Koh S.C."/>
            <person name="Whang K.S."/>
        </authorList>
    </citation>
    <scope>NUCLEOTIDE SEQUENCE [LARGE SCALE GENOMIC DNA]</scope>
    <source>
        <strain evidence="11 12">KACC 17565</strain>
    </source>
</reference>
<feature type="domain" description="PhoU" evidence="10">
    <location>
        <begin position="124"/>
        <end position="209"/>
    </location>
</feature>
<comment type="similarity">
    <text evidence="2 8">Belongs to the PhoU family.</text>
</comment>
<evidence type="ECO:0000256" key="5">
    <source>
        <dbReference type="ARBA" id="ARBA00022490"/>
    </source>
</evidence>
<evidence type="ECO:0000256" key="8">
    <source>
        <dbReference type="PIRNR" id="PIRNR003107"/>
    </source>
</evidence>
<dbReference type="GO" id="GO:0005737">
    <property type="term" value="C:cytoplasm"/>
    <property type="evidence" value="ECO:0007669"/>
    <property type="project" value="UniProtKB-SubCell"/>
</dbReference>
<dbReference type="RefSeq" id="WP_337334499.1">
    <property type="nucleotide sequence ID" value="NZ_JBBDHC010000004.1"/>
</dbReference>
<dbReference type="FunFam" id="1.20.58.220:FF:000004">
    <property type="entry name" value="Phosphate-specific transport system accessory protein PhoU"/>
    <property type="match status" value="1"/>
</dbReference>
<dbReference type="InterPro" id="IPR028366">
    <property type="entry name" value="PhoU"/>
</dbReference>
<feature type="compositionally biased region" description="Basic and acidic residues" evidence="9">
    <location>
        <begin position="223"/>
        <end position="234"/>
    </location>
</feature>
<keyword evidence="6 8" id="KW-0592">Phosphate transport</keyword>
<dbReference type="AlphaFoldDB" id="A0AAW9R470"/>
<dbReference type="GO" id="GO:0045936">
    <property type="term" value="P:negative regulation of phosphate metabolic process"/>
    <property type="evidence" value="ECO:0007669"/>
    <property type="project" value="InterPro"/>
</dbReference>
<evidence type="ECO:0000259" key="10">
    <source>
        <dbReference type="Pfam" id="PF01895"/>
    </source>
</evidence>
<dbReference type="EMBL" id="JBBDHC010000004">
    <property type="protein sequence ID" value="MEJ1248779.1"/>
    <property type="molecule type" value="Genomic_DNA"/>
</dbReference>
<evidence type="ECO:0000256" key="2">
    <source>
        <dbReference type="ARBA" id="ARBA00008107"/>
    </source>
</evidence>
<keyword evidence="4 8" id="KW-0813">Transport</keyword>
<dbReference type="InterPro" id="IPR038078">
    <property type="entry name" value="PhoU-like_sf"/>
</dbReference>
<dbReference type="Proteomes" id="UP001364472">
    <property type="component" value="Unassembled WGS sequence"/>
</dbReference>
<evidence type="ECO:0000313" key="12">
    <source>
        <dbReference type="Proteomes" id="UP001364472"/>
    </source>
</evidence>
<evidence type="ECO:0000256" key="9">
    <source>
        <dbReference type="SAM" id="MobiDB-lite"/>
    </source>
</evidence>
<dbReference type="SUPFAM" id="SSF109755">
    <property type="entry name" value="PhoU-like"/>
    <property type="match status" value="1"/>
</dbReference>
<dbReference type="PIRSF" id="PIRSF003107">
    <property type="entry name" value="PhoU"/>
    <property type="match status" value="1"/>
</dbReference>
<comment type="subcellular location">
    <subcellularLocation>
        <location evidence="1 8">Cytoplasm</location>
    </subcellularLocation>
</comment>
<comment type="subunit">
    <text evidence="3 8">Homodimer.</text>
</comment>
<sequence>MSEHIVQAFDAELNAITEQISELGALAEKQFADSIQALCHADTTLAEAVRARDPQLDELAARTEGDAIGLTARRQPLAVDLRHVMAAIRIASNLERVGDLAGNIAKRALAVAPDLLPKVFSDPVQRMGELAQLQLHGAMEAYLARDAERARWVWEHDARIDVLHTMLFRDIVGAMVEDAAPMFDLAHLLFVIKNIERVGDHATNIAENVEYLVRGQQPTQPRPKKDDSSALREV</sequence>
<dbReference type="GO" id="GO:0006817">
    <property type="term" value="P:phosphate ion transport"/>
    <property type="evidence" value="ECO:0007669"/>
    <property type="project" value="UniProtKB-KW"/>
</dbReference>
<feature type="domain" description="PhoU" evidence="10">
    <location>
        <begin position="20"/>
        <end position="107"/>
    </location>
</feature>